<dbReference type="InterPro" id="IPR036388">
    <property type="entry name" value="WH-like_DNA-bd_sf"/>
</dbReference>
<dbReference type="FunFam" id="1.10.10.10:FF:000001">
    <property type="entry name" value="LysR family transcriptional regulator"/>
    <property type="match status" value="1"/>
</dbReference>
<evidence type="ECO:0000256" key="3">
    <source>
        <dbReference type="ARBA" id="ARBA00023125"/>
    </source>
</evidence>
<dbReference type="Pfam" id="PF03466">
    <property type="entry name" value="LysR_substrate"/>
    <property type="match status" value="1"/>
</dbReference>
<dbReference type="InterPro" id="IPR036390">
    <property type="entry name" value="WH_DNA-bd_sf"/>
</dbReference>
<feature type="domain" description="HTH lysR-type" evidence="5">
    <location>
        <begin position="7"/>
        <end position="64"/>
    </location>
</feature>
<keyword evidence="2" id="KW-0805">Transcription regulation</keyword>
<dbReference type="InterPro" id="IPR000847">
    <property type="entry name" value="LysR_HTH_N"/>
</dbReference>
<protein>
    <submittedName>
        <fullName evidence="6">Hca operon transcriptional activator HcaR</fullName>
    </submittedName>
</protein>
<comment type="similarity">
    <text evidence="1">Belongs to the LysR transcriptional regulatory family.</text>
</comment>
<dbReference type="InterPro" id="IPR005119">
    <property type="entry name" value="LysR_subst-bd"/>
</dbReference>
<dbReference type="EMBL" id="WEGH01000005">
    <property type="protein sequence ID" value="MQY08932.1"/>
    <property type="molecule type" value="Genomic_DNA"/>
</dbReference>
<dbReference type="Proteomes" id="UP000487268">
    <property type="component" value="Unassembled WGS sequence"/>
</dbReference>
<evidence type="ECO:0000313" key="6">
    <source>
        <dbReference type="EMBL" id="MQY08932.1"/>
    </source>
</evidence>
<evidence type="ECO:0000313" key="7">
    <source>
        <dbReference type="Proteomes" id="UP000487268"/>
    </source>
</evidence>
<gene>
    <name evidence="6" type="primary">hcaR_8</name>
    <name evidence="6" type="ORF">ACRB68_70430</name>
</gene>
<dbReference type="PRINTS" id="PR00039">
    <property type="entry name" value="HTHLYSR"/>
</dbReference>
<dbReference type="Gene3D" id="1.10.10.10">
    <property type="entry name" value="Winged helix-like DNA-binding domain superfamily/Winged helix DNA-binding domain"/>
    <property type="match status" value="1"/>
</dbReference>
<evidence type="ECO:0000256" key="2">
    <source>
        <dbReference type="ARBA" id="ARBA00023015"/>
    </source>
</evidence>
<dbReference type="OrthoDB" id="3176554at2"/>
<dbReference type="PROSITE" id="PS50931">
    <property type="entry name" value="HTH_LYSR"/>
    <property type="match status" value="1"/>
</dbReference>
<dbReference type="AlphaFoldDB" id="A0A7K0C751"/>
<dbReference type="GO" id="GO:0032993">
    <property type="term" value="C:protein-DNA complex"/>
    <property type="evidence" value="ECO:0007669"/>
    <property type="project" value="TreeGrafter"/>
</dbReference>
<keyword evidence="7" id="KW-1185">Reference proteome</keyword>
<dbReference type="PANTHER" id="PTHR30346">
    <property type="entry name" value="TRANSCRIPTIONAL DUAL REGULATOR HCAR-RELATED"/>
    <property type="match status" value="1"/>
</dbReference>
<dbReference type="Pfam" id="PF00126">
    <property type="entry name" value="HTH_1"/>
    <property type="match status" value="1"/>
</dbReference>
<dbReference type="PANTHER" id="PTHR30346:SF17">
    <property type="entry name" value="LYSR FAMILY TRANSCRIPTIONAL REGULATOR"/>
    <property type="match status" value="1"/>
</dbReference>
<sequence>MDELAGIEIRHLRYFAAVAQEGTVTGAARRLRIAQPSLSQQIGALERRVGTPLFHRRPQGMELTESGRVLLEGVDRALGGLRSSIAAARGTVREVRLGVCSGVPDAVLARAEALIAGAGPLRPAIEQISSRDQERLLRSGELDFGLLRPPAARAVLTLHLVSDEPLGIVLAPDHPLAGRTALTWDDLAGRRLLWFPSARAPDYAAAVLAALEANGWTPELVTGGHSSHTLFRHALRRDTGLVALRPRHAVGEDSGLAWRPVGPNPPRERLALAALRNGPYARMIDY</sequence>
<organism evidence="6 7">
    <name type="scientific">Actinomadura macrotermitis</name>
    <dbReference type="NCBI Taxonomy" id="2585200"/>
    <lineage>
        <taxon>Bacteria</taxon>
        <taxon>Bacillati</taxon>
        <taxon>Actinomycetota</taxon>
        <taxon>Actinomycetes</taxon>
        <taxon>Streptosporangiales</taxon>
        <taxon>Thermomonosporaceae</taxon>
        <taxon>Actinomadura</taxon>
    </lineage>
</organism>
<evidence type="ECO:0000256" key="4">
    <source>
        <dbReference type="ARBA" id="ARBA00023163"/>
    </source>
</evidence>
<reference evidence="6 7" key="1">
    <citation type="submission" date="2019-10" db="EMBL/GenBank/DDBJ databases">
        <title>Actinomadura rubteroloni sp. nov. and Actinomadura macrotermitis sp. nov., isolated from the gut of fungus growing-termite Macrotermes natalensis.</title>
        <authorList>
            <person name="Benndorf R."/>
            <person name="Martin K."/>
            <person name="Kuefner M."/>
            <person name="De Beer W."/>
            <person name="Kaster A.-K."/>
            <person name="Vollmers J."/>
            <person name="Poulsen M."/>
            <person name="Beemelmanns C."/>
        </authorList>
    </citation>
    <scope>NUCLEOTIDE SEQUENCE [LARGE SCALE GENOMIC DNA]</scope>
    <source>
        <strain evidence="6 7">RB68</strain>
    </source>
</reference>
<dbReference type="RefSeq" id="WP_153540231.1">
    <property type="nucleotide sequence ID" value="NZ_WEGH01000005.1"/>
</dbReference>
<proteinExistence type="inferred from homology"/>
<dbReference type="Gene3D" id="3.40.190.290">
    <property type="match status" value="1"/>
</dbReference>
<evidence type="ECO:0000259" key="5">
    <source>
        <dbReference type="PROSITE" id="PS50931"/>
    </source>
</evidence>
<accession>A0A7K0C751</accession>
<keyword evidence="4" id="KW-0804">Transcription</keyword>
<evidence type="ECO:0000256" key="1">
    <source>
        <dbReference type="ARBA" id="ARBA00009437"/>
    </source>
</evidence>
<dbReference type="GO" id="GO:0003677">
    <property type="term" value="F:DNA binding"/>
    <property type="evidence" value="ECO:0007669"/>
    <property type="project" value="UniProtKB-KW"/>
</dbReference>
<keyword evidence="3" id="KW-0238">DNA-binding</keyword>
<comment type="caution">
    <text evidence="6">The sequence shown here is derived from an EMBL/GenBank/DDBJ whole genome shotgun (WGS) entry which is preliminary data.</text>
</comment>
<dbReference type="GO" id="GO:0003700">
    <property type="term" value="F:DNA-binding transcription factor activity"/>
    <property type="evidence" value="ECO:0007669"/>
    <property type="project" value="InterPro"/>
</dbReference>
<dbReference type="SUPFAM" id="SSF46785">
    <property type="entry name" value="Winged helix' DNA-binding domain"/>
    <property type="match status" value="1"/>
</dbReference>
<name>A0A7K0C751_9ACTN</name>
<dbReference type="SUPFAM" id="SSF53850">
    <property type="entry name" value="Periplasmic binding protein-like II"/>
    <property type="match status" value="1"/>
</dbReference>